<dbReference type="PANTHER" id="PTHR33392:SF6">
    <property type="entry name" value="POLYISOPRENYL-TEICHOIC ACID--PEPTIDOGLYCAN TEICHOIC ACID TRANSFERASE TAGU"/>
    <property type="match status" value="1"/>
</dbReference>
<dbReference type="RefSeq" id="WP_173164973.1">
    <property type="nucleotide sequence ID" value="NZ_AP022871.1"/>
</dbReference>
<proteinExistence type="inferred from homology"/>
<dbReference type="KEGG" id="psuu:Psuf_090030"/>
<keyword evidence="2" id="KW-0812">Transmembrane</keyword>
<gene>
    <name evidence="4" type="ORF">Psuf_090030</name>
</gene>
<comment type="similarity">
    <text evidence="1">Belongs to the LytR/CpsA/Psr (LCP) family.</text>
</comment>
<keyword evidence="5" id="KW-1185">Reference proteome</keyword>
<dbReference type="InterPro" id="IPR004474">
    <property type="entry name" value="LytR_CpsA_psr"/>
</dbReference>
<reference evidence="4 5" key="2">
    <citation type="submission" date="2020-03" db="EMBL/GenBank/DDBJ databases">
        <authorList>
            <person name="Ichikawa N."/>
            <person name="Kimura A."/>
            <person name="Kitahashi Y."/>
            <person name="Uohara A."/>
        </authorList>
    </citation>
    <scope>NUCLEOTIDE SEQUENCE [LARGE SCALE GENOMIC DNA]</scope>
    <source>
        <strain evidence="4 5">NBRC 105367</strain>
    </source>
</reference>
<dbReference type="NCBIfam" id="TIGR00350">
    <property type="entry name" value="lytR_cpsA_psr"/>
    <property type="match status" value="1"/>
</dbReference>
<evidence type="ECO:0000313" key="5">
    <source>
        <dbReference type="Proteomes" id="UP000503011"/>
    </source>
</evidence>
<dbReference type="InterPro" id="IPR050922">
    <property type="entry name" value="LytR/CpsA/Psr_CW_biosynth"/>
</dbReference>
<accession>A0A6F8YZS9</accession>
<feature type="transmembrane region" description="Helical" evidence="2">
    <location>
        <begin position="12"/>
        <end position="39"/>
    </location>
</feature>
<dbReference type="Pfam" id="PF03816">
    <property type="entry name" value="LytR_cpsA_psr"/>
    <property type="match status" value="1"/>
</dbReference>
<sequence length="381" mass="40430">MPHAAGRARPPLWARLTVIVGAVLMVTSGTLIVGSRLLISQFTSDITQTTLIDGAAGAAAQARGNNIDGPVNLLLVGLDEREGSDEEGARSDTIIILHIPASHDQAYLVSIPRDTRVRIPAYAKNGYGGGTAKVNAAFAAGYEGSGTELEKRARGFDLLAKTINDLTGITFNGAAIIDFGGFESVVEELGGVDMCVDTRAESIHIGVTTDGKLVRGWYKEGVGIQGLPAGAKPLVHEKGCRRMSAIEALDYARIRKSLPDGDYGRQRHQQQLLKAIGKEATSSGVLTDPRKLNRVIEAAGRAFVLDTQGVPVEDFLFTFRGLAAHDLILVRTNAGEFASETIGGQAFEELTPDSMRMLAAVRDGTLAQFLMSNPAFVATGS</sequence>
<dbReference type="EMBL" id="AP022871">
    <property type="protein sequence ID" value="BCB91690.1"/>
    <property type="molecule type" value="Genomic_DNA"/>
</dbReference>
<evidence type="ECO:0000259" key="3">
    <source>
        <dbReference type="Pfam" id="PF03816"/>
    </source>
</evidence>
<reference evidence="4 5" key="1">
    <citation type="submission" date="2020-03" db="EMBL/GenBank/DDBJ databases">
        <title>Whole genome shotgun sequence of Phytohabitans suffuscus NBRC 105367.</title>
        <authorList>
            <person name="Komaki H."/>
            <person name="Tamura T."/>
        </authorList>
    </citation>
    <scope>NUCLEOTIDE SEQUENCE [LARGE SCALE GENOMIC DNA]</scope>
    <source>
        <strain evidence="4 5">NBRC 105367</strain>
    </source>
</reference>
<evidence type="ECO:0000256" key="1">
    <source>
        <dbReference type="ARBA" id="ARBA00006068"/>
    </source>
</evidence>
<feature type="domain" description="Cell envelope-related transcriptional attenuator" evidence="3">
    <location>
        <begin position="90"/>
        <end position="280"/>
    </location>
</feature>
<evidence type="ECO:0000256" key="2">
    <source>
        <dbReference type="SAM" id="Phobius"/>
    </source>
</evidence>
<name>A0A6F8YZS9_9ACTN</name>
<dbReference type="Proteomes" id="UP000503011">
    <property type="component" value="Chromosome"/>
</dbReference>
<dbReference type="Gene3D" id="3.40.630.190">
    <property type="entry name" value="LCP protein"/>
    <property type="match status" value="1"/>
</dbReference>
<dbReference type="AlphaFoldDB" id="A0A6F8YZS9"/>
<keyword evidence="2" id="KW-0472">Membrane</keyword>
<evidence type="ECO:0000313" key="4">
    <source>
        <dbReference type="EMBL" id="BCB91690.1"/>
    </source>
</evidence>
<keyword evidence="2" id="KW-1133">Transmembrane helix</keyword>
<organism evidence="4 5">
    <name type="scientific">Phytohabitans suffuscus</name>
    <dbReference type="NCBI Taxonomy" id="624315"/>
    <lineage>
        <taxon>Bacteria</taxon>
        <taxon>Bacillati</taxon>
        <taxon>Actinomycetota</taxon>
        <taxon>Actinomycetes</taxon>
        <taxon>Micromonosporales</taxon>
        <taxon>Micromonosporaceae</taxon>
    </lineage>
</organism>
<protein>
    <recommendedName>
        <fullName evidence="3">Cell envelope-related transcriptional attenuator domain-containing protein</fullName>
    </recommendedName>
</protein>
<dbReference type="PANTHER" id="PTHR33392">
    <property type="entry name" value="POLYISOPRENYL-TEICHOIC ACID--PEPTIDOGLYCAN TEICHOIC ACID TRANSFERASE TAGU"/>
    <property type="match status" value="1"/>
</dbReference>